<dbReference type="AlphaFoldDB" id="A0A062VDB4"/>
<evidence type="ECO:0000313" key="2">
    <source>
        <dbReference type="Proteomes" id="UP000027153"/>
    </source>
</evidence>
<accession>A0A062VDB4</accession>
<proteinExistence type="predicted"/>
<protein>
    <recommendedName>
        <fullName evidence="3">Thymidylate synthase</fullName>
    </recommendedName>
</protein>
<organism evidence="1 2">
    <name type="scientific">Candidatus Methanoperedens nitratireducens</name>
    <dbReference type="NCBI Taxonomy" id="1392998"/>
    <lineage>
        <taxon>Archaea</taxon>
        <taxon>Methanobacteriati</taxon>
        <taxon>Methanobacteriota</taxon>
        <taxon>Stenosarchaea group</taxon>
        <taxon>Methanomicrobia</taxon>
        <taxon>Methanosarcinales</taxon>
        <taxon>ANME-2 cluster</taxon>
        <taxon>Candidatus Methanoperedentaceae</taxon>
        <taxon>Candidatus Methanoperedens</taxon>
    </lineage>
</organism>
<dbReference type="Proteomes" id="UP000027153">
    <property type="component" value="Unassembled WGS sequence"/>
</dbReference>
<dbReference type="EMBL" id="JMIY01000001">
    <property type="protein sequence ID" value="KCZ73240.1"/>
    <property type="molecule type" value="Genomic_DNA"/>
</dbReference>
<evidence type="ECO:0008006" key="3">
    <source>
        <dbReference type="Google" id="ProtNLM"/>
    </source>
</evidence>
<evidence type="ECO:0000313" key="1">
    <source>
        <dbReference type="EMBL" id="KCZ73240.1"/>
    </source>
</evidence>
<dbReference type="InterPro" id="IPR003745">
    <property type="entry name" value="DUF166"/>
</dbReference>
<dbReference type="OrthoDB" id="146618at2157"/>
<reference evidence="1 2" key="1">
    <citation type="journal article" date="2013" name="Nature">
        <title>Anaerobic oxidation of methane coupled to nitrate reduction in a novel archaeal lineage.</title>
        <authorList>
            <person name="Haroon M.F."/>
            <person name="Hu S."/>
            <person name="Shi Y."/>
            <person name="Imelfort M."/>
            <person name="Keller J."/>
            <person name="Hugenholtz P."/>
            <person name="Yuan Z."/>
            <person name="Tyson G.W."/>
        </authorList>
    </citation>
    <scope>NUCLEOTIDE SEQUENCE [LARGE SCALE GENOMIC DNA]</scope>
    <source>
        <strain evidence="1 2">ANME-2d</strain>
    </source>
</reference>
<dbReference type="RefSeq" id="WP_048088509.1">
    <property type="nucleotide sequence ID" value="NZ_JMIY01000001.1"/>
</dbReference>
<dbReference type="PATRIC" id="fig|1392998.3.peg.664"/>
<gene>
    <name evidence="1" type="ORF">ANME2D_00303</name>
</gene>
<comment type="caution">
    <text evidence="1">The sequence shown here is derived from an EMBL/GenBank/DDBJ whole genome shotgun (WGS) entry which is preliminary data.</text>
</comment>
<dbReference type="Pfam" id="PF02593">
    <property type="entry name" value="DUF166"/>
    <property type="match status" value="1"/>
</dbReference>
<name>A0A062VDB4_9EURY</name>
<sequence>MISIGVITRGKYGRRLIENIKIKSNSDLRISSAEIPELLPDFIDDPRDFVRALNLDKSVLSSDLIIVYILHPDLTPEIIRIAGECGASAVIIAGGMSGAGGHSELLDLSNRYNMKIEVHEICCDLERCGNNTVDEFASCFGRPEVRITTKGDIISNVEVIRGAPCGSTWHMAEALAGTGIKDAPARAGLLVQQYPCRAHRGTRGGIHRAAELHKKALETALEGIKDGTIGI</sequence>
<keyword evidence="2" id="KW-1185">Reference proteome</keyword>